<dbReference type="Pfam" id="PF17517">
    <property type="entry name" value="IgGFc_binding"/>
    <property type="match status" value="1"/>
</dbReference>
<dbReference type="Pfam" id="PF00084">
    <property type="entry name" value="Sushi"/>
    <property type="match status" value="2"/>
</dbReference>
<evidence type="ECO:0000259" key="10">
    <source>
        <dbReference type="PROSITE" id="PS51233"/>
    </source>
</evidence>
<dbReference type="Pfam" id="PF00094">
    <property type="entry name" value="VWD"/>
    <property type="match status" value="1"/>
</dbReference>
<comment type="caution">
    <text evidence="11">The sequence shown here is derived from an EMBL/GenBank/DDBJ whole genome shotgun (WGS) entry which is preliminary data.</text>
</comment>
<gene>
    <name evidence="11" type="ORF">HOLleu_16081</name>
</gene>
<dbReference type="EMBL" id="JAIZAY010000007">
    <property type="protein sequence ID" value="KAJ8038615.1"/>
    <property type="molecule type" value="Genomic_DNA"/>
</dbReference>
<evidence type="ECO:0000313" key="11">
    <source>
        <dbReference type="EMBL" id="KAJ8038615.1"/>
    </source>
</evidence>
<feature type="domain" description="Sushi" evidence="9">
    <location>
        <begin position="1128"/>
        <end position="1185"/>
    </location>
</feature>
<dbReference type="Pfam" id="PF23263">
    <property type="entry name" value="C8-3_MUC4"/>
    <property type="match status" value="1"/>
</dbReference>
<dbReference type="PROSITE" id="PS51233">
    <property type="entry name" value="VWFD"/>
    <property type="match status" value="1"/>
</dbReference>
<dbReference type="InterPro" id="IPR001846">
    <property type="entry name" value="VWF_type-D"/>
</dbReference>
<feature type="transmembrane region" description="Helical" evidence="7">
    <location>
        <begin position="1248"/>
        <end position="1273"/>
    </location>
</feature>
<accession>A0A9Q1C5M0</accession>
<dbReference type="InterPro" id="IPR035976">
    <property type="entry name" value="Sushi/SCR/CCP_sf"/>
</dbReference>
<evidence type="ECO:0000313" key="12">
    <source>
        <dbReference type="Proteomes" id="UP001152320"/>
    </source>
</evidence>
<keyword evidence="3 7" id="KW-1133">Transmembrane helix</keyword>
<evidence type="ECO:0000256" key="2">
    <source>
        <dbReference type="ARBA" id="ARBA00022692"/>
    </source>
</evidence>
<dbReference type="CDD" id="cd00033">
    <property type="entry name" value="CCP"/>
    <property type="match status" value="2"/>
</dbReference>
<sequence>MAAVADRYIEAHEKERFSNRDRQHYVERPKVTSMEICRVLVLSVLLISQYVVKAQNDLSCQGITRGRKFVIAFTGNHEGDVTKIELFVLVVAFSDNPTTVTVSSKFQINGVSFQETFEIQPTGFYRVSIPSELVLGSTSERSRKVIEVDATSDVSVYGLNYAPFTTDAFLGIPVDHLGLNYVVMSYEESDRLPSLFAVVGVEDNTQVLATLTGTVTFNGDTYNSGDVLDFIVNKNEVVQIVANSGVDFLGGSIIKSDKPVALFSGDLCANTFWSRCDILSEQIVPVRSWGTTHIYTATGSPQDSSIYVVHAYYADTVVNIPGLNAVTLQPGEISQRVLTGSGVITTSQPASIVKILSRINFGVVDPSLIQIPTENQFGYVFGFSTPPKAGGDDDGFFNFLNIVVKVNESNTVTLNNESIHRIDVLSSHHIPDTDYEVFIIQVPKGEGVYFVEQNAFENTSPISVIVYGHEDDESYGYSAGLSLPSDERLLSIKPFFVREVGGDQLIVTLPCVRADIRQGTSVYCRFNTNDVPIDVEGSFSGAYTVVCVAPIFPEVGFVTFELSIDEKETFPFRGNLYVAPQHVLPPKLSVKQTSSLYEDIINATMSDDIISLTWNHDDFPNNETVDVSVMFATMDDNGDNVEWSDEVDIINDALNTGTANVRSKEVSDAANGIFTEDSSITMIVFSVKRSPFRRKRRFLGPLISFSARSAIRIFIPSVAILSTCLVWQPVLMYTKVTGLPPCPCTSDQARADVGNFVSDQNSQLSFYHPGASSCYRSLNNDRSGQQCCYGSDGNILVGPPGGGTADAVAPDGISFSTVGHFFLDVVPFFACCKFSDNCDTYYENRPSDDCSDYEPPIPTRGTGDPHFTSLDGKEFTFNGAGEFLLLKSSLFNVTFQARMEILPGTNASVYSAFVLTSNSSDQIQVQRSVSNETIVLINGLPFNLRQDGFVVHKQVRRGLHISLRTDLSEVYIRQQSGLSLSIRITNEMMSFILQLPNIFQNQVQGLLGNFNNDPIDDFMLPNGSFLSPNLTLEEIHYDFGLSWILDATTSLFTYLPPNDFSTFNKPSFKPTLTFPNPEQVSDDIKAICGESKFCLFDAISTGSTHFAEETLHDIVTFDSIKNHSVKIVTCGFPGRVVNGVVNGSVYLVGYRLSVSCNEGFSLVGSANLECGVNGSWSDALPSCVSCPSPDTIPNVLIGGTNYSVGSVLMFSCVNDDYKLNGPLTVECQETGKWSSEFPECFQEVGFKYWMVAVAIACCLTVVVVVFVLLIVFAKRKRENLV</sequence>
<keyword evidence="2 7" id="KW-0812">Transmembrane</keyword>
<dbReference type="SUPFAM" id="SSF57535">
    <property type="entry name" value="Complement control module/SCR domain"/>
    <property type="match status" value="2"/>
</dbReference>
<dbReference type="GO" id="GO:0016020">
    <property type="term" value="C:membrane"/>
    <property type="evidence" value="ECO:0007669"/>
    <property type="project" value="UniProtKB-SubCell"/>
</dbReference>
<reference evidence="11" key="1">
    <citation type="submission" date="2021-10" db="EMBL/GenBank/DDBJ databases">
        <title>Tropical sea cucumber genome reveals ecological adaptation and Cuvierian tubules defense mechanism.</title>
        <authorList>
            <person name="Chen T."/>
        </authorList>
    </citation>
    <scope>NUCLEOTIDE SEQUENCE</scope>
    <source>
        <strain evidence="11">Nanhai2018</strain>
        <tissue evidence="11">Muscle</tissue>
    </source>
</reference>
<evidence type="ECO:0000256" key="6">
    <source>
        <dbReference type="PROSITE-ProRule" id="PRU00302"/>
    </source>
</evidence>
<dbReference type="InterPro" id="IPR005533">
    <property type="entry name" value="AMOP_dom"/>
</dbReference>
<dbReference type="PANTHER" id="PTHR13802">
    <property type="entry name" value="MUCIN 4-RELATED"/>
    <property type="match status" value="1"/>
</dbReference>
<dbReference type="InterPro" id="IPR000436">
    <property type="entry name" value="Sushi_SCR_CCP_dom"/>
</dbReference>
<evidence type="ECO:0000256" key="7">
    <source>
        <dbReference type="SAM" id="Phobius"/>
    </source>
</evidence>
<keyword evidence="6" id="KW-0768">Sushi</keyword>
<dbReference type="SMART" id="SM00216">
    <property type="entry name" value="VWD"/>
    <property type="match status" value="1"/>
</dbReference>
<dbReference type="PROSITE" id="PS50856">
    <property type="entry name" value="AMOP"/>
    <property type="match status" value="1"/>
</dbReference>
<evidence type="ECO:0000256" key="5">
    <source>
        <dbReference type="ARBA" id="ARBA00023157"/>
    </source>
</evidence>
<feature type="disulfide bond" evidence="6">
    <location>
        <begin position="1156"/>
        <end position="1183"/>
    </location>
</feature>
<evidence type="ECO:0000256" key="1">
    <source>
        <dbReference type="ARBA" id="ARBA00004370"/>
    </source>
</evidence>
<dbReference type="Pfam" id="PF03782">
    <property type="entry name" value="AMOP"/>
    <property type="match status" value="1"/>
</dbReference>
<proteinExistence type="predicted"/>
<dbReference type="Gene3D" id="2.10.70.10">
    <property type="entry name" value="Complement Module, domain 1"/>
    <property type="match status" value="2"/>
</dbReference>
<feature type="domain" description="Sushi" evidence="9">
    <location>
        <begin position="1188"/>
        <end position="1242"/>
    </location>
</feature>
<evidence type="ECO:0000256" key="4">
    <source>
        <dbReference type="ARBA" id="ARBA00023136"/>
    </source>
</evidence>
<dbReference type="PROSITE" id="PS50923">
    <property type="entry name" value="SUSHI"/>
    <property type="match status" value="2"/>
</dbReference>
<evidence type="ECO:0000259" key="9">
    <source>
        <dbReference type="PROSITE" id="PS50923"/>
    </source>
</evidence>
<comment type="subcellular location">
    <subcellularLocation>
        <location evidence="1">Membrane</location>
    </subcellularLocation>
</comment>
<keyword evidence="12" id="KW-1185">Reference proteome</keyword>
<keyword evidence="5 6" id="KW-1015">Disulfide bond</keyword>
<evidence type="ECO:0000259" key="8">
    <source>
        <dbReference type="PROSITE" id="PS50856"/>
    </source>
</evidence>
<dbReference type="PANTHER" id="PTHR13802:SF59">
    <property type="entry name" value="SUSHI DOMAIN-CONTAINING PROTEIN 2"/>
    <property type="match status" value="1"/>
</dbReference>
<feature type="domain" description="AMOP" evidence="8">
    <location>
        <begin position="716"/>
        <end position="845"/>
    </location>
</feature>
<dbReference type="SMART" id="SM00723">
    <property type="entry name" value="AMOP"/>
    <property type="match status" value="1"/>
</dbReference>
<dbReference type="InterPro" id="IPR056619">
    <property type="entry name" value="C8-3_MUC4"/>
</dbReference>
<protein>
    <submittedName>
        <fullName evidence="11">Sushi domain-containing protein 2</fullName>
    </submittedName>
</protein>
<dbReference type="InterPro" id="IPR051495">
    <property type="entry name" value="Epithelial_Barrier/Signaling"/>
</dbReference>
<feature type="domain" description="VWFD" evidence="10">
    <location>
        <begin position="857"/>
        <end position="1051"/>
    </location>
</feature>
<dbReference type="Proteomes" id="UP001152320">
    <property type="component" value="Chromosome 7"/>
</dbReference>
<dbReference type="OrthoDB" id="8961654at2759"/>
<dbReference type="InterPro" id="IPR035234">
    <property type="entry name" value="IgGFc-bd_N"/>
</dbReference>
<organism evidence="11 12">
    <name type="scientific">Holothuria leucospilota</name>
    <name type="common">Black long sea cucumber</name>
    <name type="synonym">Mertensiothuria leucospilota</name>
    <dbReference type="NCBI Taxonomy" id="206669"/>
    <lineage>
        <taxon>Eukaryota</taxon>
        <taxon>Metazoa</taxon>
        <taxon>Echinodermata</taxon>
        <taxon>Eleutherozoa</taxon>
        <taxon>Echinozoa</taxon>
        <taxon>Holothuroidea</taxon>
        <taxon>Aspidochirotacea</taxon>
        <taxon>Aspidochirotida</taxon>
        <taxon>Holothuriidae</taxon>
        <taxon>Holothuria</taxon>
    </lineage>
</organism>
<comment type="caution">
    <text evidence="6">Lacks conserved residue(s) required for the propagation of feature annotation.</text>
</comment>
<keyword evidence="4 7" id="KW-0472">Membrane</keyword>
<evidence type="ECO:0000256" key="3">
    <source>
        <dbReference type="ARBA" id="ARBA00022989"/>
    </source>
</evidence>
<dbReference type="SMART" id="SM00032">
    <property type="entry name" value="CCP"/>
    <property type="match status" value="2"/>
</dbReference>
<name>A0A9Q1C5M0_HOLLE</name>